<accession>A0AAW9N5D1</accession>
<proteinExistence type="predicted"/>
<dbReference type="AlphaFoldDB" id="A0AAW9N5D1"/>
<organism evidence="1 2">
    <name type="scientific">Peribacillus castrilensis</name>
    <dbReference type="NCBI Taxonomy" id="2897690"/>
    <lineage>
        <taxon>Bacteria</taxon>
        <taxon>Bacillati</taxon>
        <taxon>Bacillota</taxon>
        <taxon>Bacilli</taxon>
        <taxon>Bacillales</taxon>
        <taxon>Bacillaceae</taxon>
        <taxon>Peribacillus</taxon>
    </lineage>
</organism>
<evidence type="ECO:0000313" key="1">
    <source>
        <dbReference type="EMBL" id="MEC0273284.1"/>
    </source>
</evidence>
<dbReference type="EMBL" id="JARNBH010000010">
    <property type="protein sequence ID" value="MEC0273284.1"/>
    <property type="molecule type" value="Genomic_DNA"/>
</dbReference>
<keyword evidence="2" id="KW-1185">Reference proteome</keyword>
<dbReference type="RefSeq" id="WP_367406707.1">
    <property type="nucleotide sequence ID" value="NZ_JARNBH010000010.1"/>
</dbReference>
<name>A0AAW9N5D1_9BACI</name>
<comment type="caution">
    <text evidence="1">The sequence shown here is derived from an EMBL/GenBank/DDBJ whole genome shotgun (WGS) entry which is preliminary data.</text>
</comment>
<protein>
    <submittedName>
        <fullName evidence="1">Uncharacterized protein</fullName>
    </submittedName>
</protein>
<evidence type="ECO:0000313" key="2">
    <source>
        <dbReference type="Proteomes" id="UP001307168"/>
    </source>
</evidence>
<reference evidence="1 2" key="1">
    <citation type="submission" date="2023-03" db="EMBL/GenBank/DDBJ databases">
        <title>Bacillus Genome Sequencing.</title>
        <authorList>
            <person name="Dunlap C."/>
        </authorList>
    </citation>
    <scope>NUCLEOTIDE SEQUENCE [LARGE SCALE GENOMIC DNA]</scope>
    <source>
        <strain evidence="1 2">B-41290</strain>
    </source>
</reference>
<gene>
    <name evidence="1" type="ORF">P4706_09420</name>
</gene>
<sequence>MNNIGKLRGSITGSKHSASWRSILLTSGENEILAYAEAQGVAARVIPITDFSFEGEDKSFSRKLFTSFTNNHGAIGIEFLKCWKDKRTIYSREFEEYRKMYLEKSVENDVARRISLHYSFIVFTGKVLLNDLFNCEGLDVDLNALEALFYNISNENKAVDRSLAAKENRKKWWKF</sequence>
<dbReference type="Proteomes" id="UP001307168">
    <property type="component" value="Unassembled WGS sequence"/>
</dbReference>